<feature type="transmembrane region" description="Helical" evidence="2">
    <location>
        <begin position="171"/>
        <end position="190"/>
    </location>
</feature>
<keyword evidence="2" id="KW-0812">Transmembrane</keyword>
<feature type="region of interest" description="Disordered" evidence="1">
    <location>
        <begin position="202"/>
        <end position="240"/>
    </location>
</feature>
<feature type="compositionally biased region" description="Polar residues" evidence="1">
    <location>
        <begin position="103"/>
        <end position="124"/>
    </location>
</feature>
<comment type="caution">
    <text evidence="4">The sequence shown here is derived from an EMBL/GenBank/DDBJ whole genome shotgun (WGS) entry which is preliminary data.</text>
</comment>
<feature type="compositionally biased region" description="Low complexity" evidence="1">
    <location>
        <begin position="58"/>
        <end position="82"/>
    </location>
</feature>
<proteinExistence type="predicted"/>
<feature type="compositionally biased region" description="Polar residues" evidence="1">
    <location>
        <begin position="142"/>
        <end position="159"/>
    </location>
</feature>
<feature type="compositionally biased region" description="Low complexity" evidence="1">
    <location>
        <begin position="125"/>
        <end position="141"/>
    </location>
</feature>
<feature type="compositionally biased region" description="Polar residues" evidence="1">
    <location>
        <begin position="44"/>
        <end position="57"/>
    </location>
</feature>
<evidence type="ECO:0000313" key="4">
    <source>
        <dbReference type="EMBL" id="KAG5261374.1"/>
    </source>
</evidence>
<evidence type="ECO:0000256" key="1">
    <source>
        <dbReference type="SAM" id="MobiDB-lite"/>
    </source>
</evidence>
<name>A0AAV6FF04_9TELE</name>
<feature type="compositionally biased region" description="Polar residues" evidence="1">
    <location>
        <begin position="205"/>
        <end position="216"/>
    </location>
</feature>
<feature type="signal peptide" evidence="3">
    <location>
        <begin position="1"/>
        <end position="21"/>
    </location>
</feature>
<keyword evidence="5" id="KW-1185">Reference proteome</keyword>
<evidence type="ECO:0000256" key="3">
    <source>
        <dbReference type="SAM" id="SignalP"/>
    </source>
</evidence>
<evidence type="ECO:0000256" key="2">
    <source>
        <dbReference type="SAM" id="Phobius"/>
    </source>
</evidence>
<accession>A0AAV6FF04</accession>
<reference evidence="4" key="1">
    <citation type="submission" date="2020-10" db="EMBL/GenBank/DDBJ databases">
        <title>Chromosome-scale genome assembly of the Allis shad, Alosa alosa.</title>
        <authorList>
            <person name="Margot Z."/>
            <person name="Christophe K."/>
            <person name="Cabau C."/>
            <person name="Louis A."/>
            <person name="Berthelot C."/>
            <person name="Parey E."/>
            <person name="Roest Crollius H."/>
            <person name="Montfort J."/>
            <person name="Robinson-Rechavi M."/>
            <person name="Bucao C."/>
            <person name="Bouchez O."/>
            <person name="Gislard M."/>
            <person name="Lluch J."/>
            <person name="Milhes M."/>
            <person name="Lampietro C."/>
            <person name="Lopez Roques C."/>
            <person name="Donnadieu C."/>
            <person name="Braasch I."/>
            <person name="Desvignes T."/>
            <person name="Postlethwait J."/>
            <person name="Bobe J."/>
            <person name="Guiguen Y."/>
        </authorList>
    </citation>
    <scope>NUCLEOTIDE SEQUENCE</scope>
    <source>
        <strain evidence="4">M-15738</strain>
        <tissue evidence="4">Blood</tissue>
    </source>
</reference>
<sequence>MKPTWIVLLLVSFTFLHTDDGASTAKAVTEPPVKTSEVKPTGKETVNGSSINDHGSSTPGSALEGTTTTTTKTMKTSTEPTAPGSARNDTGNGTSAGLGGQAAPTQGKDTVNGSSINDHGSSTPGSGTDSKTTNKTNDTKGQSPSGQGENDLQSGQNADGETKQQETDRRILWILLPVLGVLVAGVLFVLKFKCMKVQDHAEPTENGTENASFQRSDSNKDGVMLLGVKTSGGEENMAAR</sequence>
<organism evidence="4 5">
    <name type="scientific">Alosa alosa</name>
    <name type="common">allis shad</name>
    <dbReference type="NCBI Taxonomy" id="278164"/>
    <lineage>
        <taxon>Eukaryota</taxon>
        <taxon>Metazoa</taxon>
        <taxon>Chordata</taxon>
        <taxon>Craniata</taxon>
        <taxon>Vertebrata</taxon>
        <taxon>Euteleostomi</taxon>
        <taxon>Actinopterygii</taxon>
        <taxon>Neopterygii</taxon>
        <taxon>Teleostei</taxon>
        <taxon>Clupei</taxon>
        <taxon>Clupeiformes</taxon>
        <taxon>Clupeoidei</taxon>
        <taxon>Clupeidae</taxon>
        <taxon>Alosa</taxon>
    </lineage>
</organism>
<dbReference type="AlphaFoldDB" id="A0AAV6FF04"/>
<keyword evidence="2" id="KW-0472">Membrane</keyword>
<feature type="region of interest" description="Disordered" evidence="1">
    <location>
        <begin position="24"/>
        <end position="166"/>
    </location>
</feature>
<protein>
    <submittedName>
        <fullName evidence="4">Uncharacterized protein</fullName>
    </submittedName>
</protein>
<gene>
    <name evidence="4" type="ORF">AALO_G00303740</name>
</gene>
<keyword evidence="2" id="KW-1133">Transmembrane helix</keyword>
<keyword evidence="3" id="KW-0732">Signal</keyword>
<dbReference type="EMBL" id="JADWDJ010000024">
    <property type="protein sequence ID" value="KAG5261374.1"/>
    <property type="molecule type" value="Genomic_DNA"/>
</dbReference>
<feature type="chain" id="PRO_5043619138" evidence="3">
    <location>
        <begin position="22"/>
        <end position="240"/>
    </location>
</feature>
<dbReference type="Proteomes" id="UP000823561">
    <property type="component" value="Chromosome 24"/>
</dbReference>
<evidence type="ECO:0000313" key="5">
    <source>
        <dbReference type="Proteomes" id="UP000823561"/>
    </source>
</evidence>